<dbReference type="AlphaFoldDB" id="A0AAX4I753"/>
<evidence type="ECO:0000313" key="2">
    <source>
        <dbReference type="Proteomes" id="UP001322277"/>
    </source>
</evidence>
<dbReference type="EMBL" id="CP137307">
    <property type="protein sequence ID" value="WQF79212.1"/>
    <property type="molecule type" value="Genomic_DNA"/>
</dbReference>
<organism evidence="1 2">
    <name type="scientific">Colletotrichum destructivum</name>
    <dbReference type="NCBI Taxonomy" id="34406"/>
    <lineage>
        <taxon>Eukaryota</taxon>
        <taxon>Fungi</taxon>
        <taxon>Dikarya</taxon>
        <taxon>Ascomycota</taxon>
        <taxon>Pezizomycotina</taxon>
        <taxon>Sordariomycetes</taxon>
        <taxon>Hypocreomycetidae</taxon>
        <taxon>Glomerellales</taxon>
        <taxon>Glomerellaceae</taxon>
        <taxon>Colletotrichum</taxon>
        <taxon>Colletotrichum destructivum species complex</taxon>
    </lineage>
</organism>
<dbReference type="Proteomes" id="UP001322277">
    <property type="component" value="Chromosome 3"/>
</dbReference>
<keyword evidence="2" id="KW-1185">Reference proteome</keyword>
<accession>A0AAX4I753</accession>
<proteinExistence type="predicted"/>
<protein>
    <submittedName>
        <fullName evidence="1">Uncharacterized protein</fullName>
    </submittedName>
</protein>
<sequence length="99" mass="10998">MAELPKNAGMHRQERVVFFASDHAKWNPHVRMRGCFGGVAGRRHTSLPTSHVRLGVSQTLNGQRPGDLQHCRTLTPRSKAASSTMLAYCCKRGRQKGVD</sequence>
<dbReference type="KEGG" id="cdet:87940729"/>
<dbReference type="RefSeq" id="XP_062776436.1">
    <property type="nucleotide sequence ID" value="XM_062920385.1"/>
</dbReference>
<gene>
    <name evidence="1" type="ORF">CDEST_04226</name>
</gene>
<reference evidence="2" key="1">
    <citation type="journal article" date="2023" name="bioRxiv">
        <title>Complete genome of the Medicago anthracnose fungus, Colletotrichum destructivum, reveals a mini-chromosome-like region within a core chromosome.</title>
        <authorList>
            <person name="Lapalu N."/>
            <person name="Simon A."/>
            <person name="Lu A."/>
            <person name="Plaumann P.-L."/>
            <person name="Amselem J."/>
            <person name="Pigne S."/>
            <person name="Auger A."/>
            <person name="Koch C."/>
            <person name="Dallery J.-F."/>
            <person name="O'Connell R.J."/>
        </authorList>
    </citation>
    <scope>NUCLEOTIDE SEQUENCE [LARGE SCALE GENOMIC DNA]</scope>
    <source>
        <strain evidence="2">CBS 520.97</strain>
    </source>
</reference>
<dbReference type="GeneID" id="87940729"/>
<name>A0AAX4I753_9PEZI</name>
<evidence type="ECO:0000313" key="1">
    <source>
        <dbReference type="EMBL" id="WQF79212.1"/>
    </source>
</evidence>